<feature type="domain" description="Myb/SANT-like DNA-binding" evidence="8">
    <location>
        <begin position="21"/>
        <end position="88"/>
    </location>
</feature>
<evidence type="ECO:0000256" key="7">
    <source>
        <dbReference type="SAM" id="MobiDB-lite"/>
    </source>
</evidence>
<evidence type="ECO:0000313" key="9">
    <source>
        <dbReference type="EMBL" id="KAG6458337.1"/>
    </source>
</evidence>
<sequence>MYLVFQSNKMSAQKGMPLNREEVMGLLELVAATPVVYSKGTNAASNRMKEAAWIQITEKFNSLISTNPRKPEQLRLKWENLKKGARKRSHRIAMNYKLQTRGGRPEFIPPDEVLDKVSDILGESIDGSVVQFVGEGVENMGEPMEEIGYQEEPVVGMPFTQESSDNSESQPQPSASNSNFFCNTENEGKQKSKTLSYRLKESVIRRNNAIAQYYETKKRNEEELFQLQKRKLELELSQKNGISEKSN</sequence>
<evidence type="ECO:0000313" key="10">
    <source>
        <dbReference type="Proteomes" id="UP000791440"/>
    </source>
</evidence>
<comment type="caution">
    <text evidence="9">The sequence shown here is derived from an EMBL/GenBank/DDBJ whole genome shotgun (WGS) entry which is preliminary data.</text>
</comment>
<evidence type="ECO:0000256" key="3">
    <source>
        <dbReference type="ARBA" id="ARBA00023015"/>
    </source>
</evidence>
<organism evidence="9 10">
    <name type="scientific">Manduca sexta</name>
    <name type="common">Tobacco hawkmoth</name>
    <name type="synonym">Tobacco hornworm</name>
    <dbReference type="NCBI Taxonomy" id="7130"/>
    <lineage>
        <taxon>Eukaryota</taxon>
        <taxon>Metazoa</taxon>
        <taxon>Ecdysozoa</taxon>
        <taxon>Arthropoda</taxon>
        <taxon>Hexapoda</taxon>
        <taxon>Insecta</taxon>
        <taxon>Pterygota</taxon>
        <taxon>Neoptera</taxon>
        <taxon>Endopterygota</taxon>
        <taxon>Lepidoptera</taxon>
        <taxon>Glossata</taxon>
        <taxon>Ditrysia</taxon>
        <taxon>Bombycoidea</taxon>
        <taxon>Sphingidae</taxon>
        <taxon>Sphinginae</taxon>
        <taxon>Sphingini</taxon>
        <taxon>Manduca</taxon>
    </lineage>
</organism>
<feature type="coiled-coil region" evidence="6">
    <location>
        <begin position="210"/>
        <end position="237"/>
    </location>
</feature>
<keyword evidence="6" id="KW-0175">Coiled coil</keyword>
<comment type="subunit">
    <text evidence="1">Self-associates forming complexes of several hundred monomers.</text>
</comment>
<comment type="function">
    <text evidence="5">Involved in transvection phenomena (= synapsis-dependent gene expression), where the synaptic pairing of chromosomes carrying genes with which zeste interacts influences the expression of these genes. Zeste binds to DNA and stimulates transcription from a nearby promoter.</text>
</comment>
<evidence type="ECO:0000256" key="6">
    <source>
        <dbReference type="SAM" id="Coils"/>
    </source>
</evidence>
<dbReference type="Pfam" id="PF13873">
    <property type="entry name" value="Myb_DNA-bind_5"/>
    <property type="match status" value="1"/>
</dbReference>
<keyword evidence="3" id="KW-0805">Transcription regulation</keyword>
<evidence type="ECO:0000256" key="4">
    <source>
        <dbReference type="ARBA" id="ARBA00023163"/>
    </source>
</evidence>
<keyword evidence="4" id="KW-0804">Transcription</keyword>
<dbReference type="OrthoDB" id="7489964at2759"/>
<feature type="compositionally biased region" description="Polar residues" evidence="7">
    <location>
        <begin position="160"/>
        <end position="185"/>
    </location>
</feature>
<evidence type="ECO:0000256" key="5">
    <source>
        <dbReference type="ARBA" id="ARBA00025466"/>
    </source>
</evidence>
<dbReference type="EMBL" id="JH668579">
    <property type="protein sequence ID" value="KAG6458337.1"/>
    <property type="molecule type" value="Genomic_DNA"/>
</dbReference>
<evidence type="ECO:0000256" key="1">
    <source>
        <dbReference type="ARBA" id="ARBA00011764"/>
    </source>
</evidence>
<evidence type="ECO:0000256" key="2">
    <source>
        <dbReference type="ARBA" id="ARBA00016807"/>
    </source>
</evidence>
<reference evidence="9" key="2">
    <citation type="submission" date="2020-12" db="EMBL/GenBank/DDBJ databases">
        <authorList>
            <person name="Kanost M."/>
        </authorList>
    </citation>
    <scope>NUCLEOTIDE SEQUENCE</scope>
</reference>
<feature type="region of interest" description="Disordered" evidence="7">
    <location>
        <begin position="158"/>
        <end position="193"/>
    </location>
</feature>
<evidence type="ECO:0000259" key="8">
    <source>
        <dbReference type="Pfam" id="PF13873"/>
    </source>
</evidence>
<accession>A0A921ZHW3</accession>
<keyword evidence="10" id="KW-1185">Reference proteome</keyword>
<dbReference type="Proteomes" id="UP000791440">
    <property type="component" value="Unassembled WGS sequence"/>
</dbReference>
<reference evidence="9" key="1">
    <citation type="journal article" date="2016" name="Insect Biochem. Mol. Biol.">
        <title>Multifaceted biological insights from a draft genome sequence of the tobacco hornworm moth, Manduca sexta.</title>
        <authorList>
            <person name="Kanost M.R."/>
            <person name="Arrese E.L."/>
            <person name="Cao X."/>
            <person name="Chen Y.R."/>
            <person name="Chellapilla S."/>
            <person name="Goldsmith M.R."/>
            <person name="Grosse-Wilde E."/>
            <person name="Heckel D.G."/>
            <person name="Herndon N."/>
            <person name="Jiang H."/>
            <person name="Papanicolaou A."/>
            <person name="Qu J."/>
            <person name="Soulages J.L."/>
            <person name="Vogel H."/>
            <person name="Walters J."/>
            <person name="Waterhouse R.M."/>
            <person name="Ahn S.J."/>
            <person name="Almeida F.C."/>
            <person name="An C."/>
            <person name="Aqrawi P."/>
            <person name="Bretschneider A."/>
            <person name="Bryant W.B."/>
            <person name="Bucks S."/>
            <person name="Chao H."/>
            <person name="Chevignon G."/>
            <person name="Christen J.M."/>
            <person name="Clarke D.F."/>
            <person name="Dittmer N.T."/>
            <person name="Ferguson L.C.F."/>
            <person name="Garavelou S."/>
            <person name="Gordon K.H.J."/>
            <person name="Gunaratna R.T."/>
            <person name="Han Y."/>
            <person name="Hauser F."/>
            <person name="He Y."/>
            <person name="Heidel-Fischer H."/>
            <person name="Hirsh A."/>
            <person name="Hu Y."/>
            <person name="Jiang H."/>
            <person name="Kalra D."/>
            <person name="Klinner C."/>
            <person name="Konig C."/>
            <person name="Kovar C."/>
            <person name="Kroll A.R."/>
            <person name="Kuwar S.S."/>
            <person name="Lee S.L."/>
            <person name="Lehman R."/>
            <person name="Li K."/>
            <person name="Li Z."/>
            <person name="Liang H."/>
            <person name="Lovelace S."/>
            <person name="Lu Z."/>
            <person name="Mansfield J.H."/>
            <person name="McCulloch K.J."/>
            <person name="Mathew T."/>
            <person name="Morton B."/>
            <person name="Muzny D.M."/>
            <person name="Neunemann D."/>
            <person name="Ongeri F."/>
            <person name="Pauchet Y."/>
            <person name="Pu L.L."/>
            <person name="Pyrousis I."/>
            <person name="Rao X.J."/>
            <person name="Redding A."/>
            <person name="Roesel C."/>
            <person name="Sanchez-Gracia A."/>
            <person name="Schaack S."/>
            <person name="Shukla A."/>
            <person name="Tetreau G."/>
            <person name="Wang Y."/>
            <person name="Xiong G.H."/>
            <person name="Traut W."/>
            <person name="Walsh T.K."/>
            <person name="Worley K.C."/>
            <person name="Wu D."/>
            <person name="Wu W."/>
            <person name="Wu Y.Q."/>
            <person name="Zhang X."/>
            <person name="Zou Z."/>
            <person name="Zucker H."/>
            <person name="Briscoe A.D."/>
            <person name="Burmester T."/>
            <person name="Clem R.J."/>
            <person name="Feyereisen R."/>
            <person name="Grimmelikhuijzen C.J.P."/>
            <person name="Hamodrakas S.J."/>
            <person name="Hansson B.S."/>
            <person name="Huguet E."/>
            <person name="Jermiin L.S."/>
            <person name="Lan Q."/>
            <person name="Lehman H.K."/>
            <person name="Lorenzen M."/>
            <person name="Merzendorfer H."/>
            <person name="Michalopoulos I."/>
            <person name="Morton D.B."/>
            <person name="Muthukrishnan S."/>
            <person name="Oakeshott J.G."/>
            <person name="Palmer W."/>
            <person name="Park Y."/>
            <person name="Passarelli A.L."/>
            <person name="Rozas J."/>
            <person name="Schwartz L.M."/>
            <person name="Smith W."/>
            <person name="Southgate A."/>
            <person name="Vilcinskas A."/>
            <person name="Vogt R."/>
            <person name="Wang P."/>
            <person name="Werren J."/>
            <person name="Yu X.Q."/>
            <person name="Zhou J.J."/>
            <person name="Brown S.J."/>
            <person name="Scherer S.E."/>
            <person name="Richards S."/>
            <person name="Blissard G.W."/>
        </authorList>
    </citation>
    <scope>NUCLEOTIDE SEQUENCE</scope>
</reference>
<dbReference type="AlphaFoldDB" id="A0A921ZHW3"/>
<gene>
    <name evidence="9" type="ORF">O3G_MSEX010806</name>
</gene>
<dbReference type="InterPro" id="IPR028002">
    <property type="entry name" value="Myb_DNA-bind_5"/>
</dbReference>
<proteinExistence type="predicted"/>
<protein>
    <recommendedName>
        <fullName evidence="2">Regulatory protein zeste</fullName>
    </recommendedName>
</protein>
<name>A0A921ZHW3_MANSE</name>